<dbReference type="InterPro" id="IPR027417">
    <property type="entry name" value="P-loop_NTPase"/>
</dbReference>
<reference evidence="4 5" key="1">
    <citation type="journal article" date="2015" name="Genome Biol. Evol.">
        <title>The genome of winter moth (Operophtera brumata) provides a genomic perspective on sexual dimorphism and phenology.</title>
        <authorList>
            <person name="Derks M.F."/>
            <person name="Smit S."/>
            <person name="Salis L."/>
            <person name="Schijlen E."/>
            <person name="Bossers A."/>
            <person name="Mateman C."/>
            <person name="Pijl A.S."/>
            <person name="de Ridder D."/>
            <person name="Groenen M.A."/>
            <person name="Visser M.E."/>
            <person name="Megens H.J."/>
        </authorList>
    </citation>
    <scope>NUCLEOTIDE SEQUENCE [LARGE SCALE GENOMIC DNA]</scope>
    <source>
        <strain evidence="4">WM2013NL</strain>
        <tissue evidence="4">Head and thorax</tissue>
    </source>
</reference>
<keyword evidence="2" id="KW-0963">Cytoplasm</keyword>
<comment type="caution">
    <text evidence="4">The sequence shown here is derived from an EMBL/GenBank/DDBJ whole genome shotgun (WGS) entry which is preliminary data.</text>
</comment>
<dbReference type="AlphaFoldDB" id="A0A0L7LIM0"/>
<keyword evidence="4" id="KW-0067">ATP-binding</keyword>
<dbReference type="Pfam" id="PF13086">
    <property type="entry name" value="AAA_11"/>
    <property type="match status" value="1"/>
</dbReference>
<comment type="subcellular location">
    <subcellularLocation>
        <location evidence="1">Cytoplasm</location>
    </subcellularLocation>
</comment>
<dbReference type="GO" id="GO:0004386">
    <property type="term" value="F:helicase activity"/>
    <property type="evidence" value="ECO:0007669"/>
    <property type="project" value="UniProtKB-KW"/>
</dbReference>
<name>A0A0L7LIM0_OPEBR</name>
<dbReference type="Gene3D" id="3.40.50.300">
    <property type="entry name" value="P-loop containing nucleotide triphosphate hydrolases"/>
    <property type="match status" value="3"/>
</dbReference>
<accession>A0A0L7LIM0</accession>
<organism evidence="4 5">
    <name type="scientific">Operophtera brumata</name>
    <name type="common">Winter moth</name>
    <name type="synonym">Phalaena brumata</name>
    <dbReference type="NCBI Taxonomy" id="104452"/>
    <lineage>
        <taxon>Eukaryota</taxon>
        <taxon>Metazoa</taxon>
        <taxon>Ecdysozoa</taxon>
        <taxon>Arthropoda</taxon>
        <taxon>Hexapoda</taxon>
        <taxon>Insecta</taxon>
        <taxon>Pterygota</taxon>
        <taxon>Neoptera</taxon>
        <taxon>Endopterygota</taxon>
        <taxon>Lepidoptera</taxon>
        <taxon>Glossata</taxon>
        <taxon>Ditrysia</taxon>
        <taxon>Geometroidea</taxon>
        <taxon>Geometridae</taxon>
        <taxon>Larentiinae</taxon>
        <taxon>Operophtera</taxon>
    </lineage>
</organism>
<gene>
    <name evidence="4" type="ORF">OBRU01_07193</name>
</gene>
<evidence type="ECO:0000259" key="3">
    <source>
        <dbReference type="Pfam" id="PF13086"/>
    </source>
</evidence>
<dbReference type="PANTHER" id="PTHR45418:SF1">
    <property type="entry name" value="CANCER_TESTIS ANTIGEN 55"/>
    <property type="match status" value="1"/>
</dbReference>
<dbReference type="SUPFAM" id="SSF52540">
    <property type="entry name" value="P-loop containing nucleoside triphosphate hydrolases"/>
    <property type="match status" value="3"/>
</dbReference>
<sequence>MSRVPMERCHTAVSCVFSSKQIERLFPEPRRGVVKWPAPSGKAPYVVFGPPGTGKTMTIVEAIIQVTYEEPRSAVEHIVAGSLGKAPYVGFGPPGTGKTMTIVEAIIQVTYEEQRSAVEHIVAGSSGKAPDVVFGPPGTGKTMTIVEAIIQVTYEEQRSAVEHIVAGSLGKAPYVVFGPPGTGKTMTIVEAIIQVLAPVSNGTSYENFVSLDNVRVSSFRIVVTTLLHAAKYSSPRSQSMHKLKMSHLFIDEASQSAEPNTLVPITGLLAPTGQLVLAGDPKQLGPVCISKEASGRGLGKYNDTTYWCLPETPNSWDLFAYPKRHLAEDWPLAPRDPISGTSILGLPGGDRAIVYFNEKELDMLKRYVKTLIDTHKWRLYMDTCREYDCYYGLENQQLERTSALLTDIAKTRFDKCGLTDALKEKKKNKNQTFALKTEIAKTRFDKCGQKRTIKKILLSSQKRECLKNLKKKHKNKYIEVL</sequence>
<dbReference type="GO" id="GO:0005737">
    <property type="term" value="C:cytoplasm"/>
    <property type="evidence" value="ECO:0007669"/>
    <property type="project" value="UniProtKB-SubCell"/>
</dbReference>
<evidence type="ECO:0000256" key="1">
    <source>
        <dbReference type="ARBA" id="ARBA00004496"/>
    </source>
</evidence>
<evidence type="ECO:0000256" key="2">
    <source>
        <dbReference type="ARBA" id="ARBA00022490"/>
    </source>
</evidence>
<keyword evidence="4" id="KW-0347">Helicase</keyword>
<dbReference type="Proteomes" id="UP000037510">
    <property type="component" value="Unassembled WGS sequence"/>
</dbReference>
<dbReference type="InterPro" id="IPR041677">
    <property type="entry name" value="DNA2/NAM7_AAA_11"/>
</dbReference>
<evidence type="ECO:0000313" key="4">
    <source>
        <dbReference type="EMBL" id="KOB75408.1"/>
    </source>
</evidence>
<keyword evidence="4" id="KW-0378">Hydrolase</keyword>
<evidence type="ECO:0000313" key="5">
    <source>
        <dbReference type="Proteomes" id="UP000037510"/>
    </source>
</evidence>
<protein>
    <submittedName>
        <fullName evidence="4">Putative helicase MOV-10</fullName>
    </submittedName>
</protein>
<dbReference type="PANTHER" id="PTHR45418">
    <property type="entry name" value="CANCER/TESTIS ANTIGEN 55"/>
    <property type="match status" value="1"/>
</dbReference>
<feature type="domain" description="DNA2/NAM7 helicase helicase" evidence="3">
    <location>
        <begin position="216"/>
        <end position="291"/>
    </location>
</feature>
<proteinExistence type="predicted"/>
<keyword evidence="5" id="KW-1185">Reference proteome</keyword>
<keyword evidence="4" id="KW-0547">Nucleotide-binding</keyword>
<dbReference type="EMBL" id="JTDY01000926">
    <property type="protein sequence ID" value="KOB75408.1"/>
    <property type="molecule type" value="Genomic_DNA"/>
</dbReference>
<dbReference type="STRING" id="104452.A0A0L7LIM0"/>